<accession>A0A2G5E4Z9</accession>
<keyword evidence="3" id="KW-0804">Transcription</keyword>
<dbReference type="OrthoDB" id="690068at2759"/>
<keyword evidence="7" id="KW-1185">Reference proteome</keyword>
<reference evidence="6 7" key="1">
    <citation type="submission" date="2017-09" db="EMBL/GenBank/DDBJ databases">
        <title>WGS assembly of Aquilegia coerulea Goldsmith.</title>
        <authorList>
            <person name="Hodges S."/>
            <person name="Kramer E."/>
            <person name="Nordborg M."/>
            <person name="Tomkins J."/>
            <person name="Borevitz J."/>
            <person name="Derieg N."/>
            <person name="Yan J."/>
            <person name="Mihaltcheva S."/>
            <person name="Hayes R.D."/>
            <person name="Rokhsar D."/>
        </authorList>
    </citation>
    <scope>NUCLEOTIDE SEQUENCE [LARGE SCALE GENOMIC DNA]</scope>
    <source>
        <strain evidence="7">cv. Goldsmith</strain>
    </source>
</reference>
<dbReference type="Proteomes" id="UP000230069">
    <property type="component" value="Unassembled WGS sequence"/>
</dbReference>
<name>A0A2G5E4Z9_AQUCA</name>
<organism evidence="6 7">
    <name type="scientific">Aquilegia coerulea</name>
    <name type="common">Rocky mountain columbine</name>
    <dbReference type="NCBI Taxonomy" id="218851"/>
    <lineage>
        <taxon>Eukaryota</taxon>
        <taxon>Viridiplantae</taxon>
        <taxon>Streptophyta</taxon>
        <taxon>Embryophyta</taxon>
        <taxon>Tracheophyta</taxon>
        <taxon>Spermatophyta</taxon>
        <taxon>Magnoliopsida</taxon>
        <taxon>Ranunculales</taxon>
        <taxon>Ranunculaceae</taxon>
        <taxon>Thalictroideae</taxon>
        <taxon>Aquilegia</taxon>
    </lineage>
</organism>
<dbReference type="EMBL" id="KZ305029">
    <property type="protein sequence ID" value="PIA50791.1"/>
    <property type="molecule type" value="Genomic_DNA"/>
</dbReference>
<dbReference type="InterPro" id="IPR036638">
    <property type="entry name" value="HLH_DNA-bd_sf"/>
</dbReference>
<dbReference type="SUPFAM" id="SSF47459">
    <property type="entry name" value="HLH, helix-loop-helix DNA-binding domain"/>
    <property type="match status" value="1"/>
</dbReference>
<dbReference type="GO" id="GO:0046983">
    <property type="term" value="F:protein dimerization activity"/>
    <property type="evidence" value="ECO:0007669"/>
    <property type="project" value="InterPro"/>
</dbReference>
<dbReference type="PROSITE" id="PS50888">
    <property type="entry name" value="BHLH"/>
    <property type="match status" value="1"/>
</dbReference>
<dbReference type="Pfam" id="PF00010">
    <property type="entry name" value="HLH"/>
    <property type="match status" value="1"/>
</dbReference>
<evidence type="ECO:0000313" key="7">
    <source>
        <dbReference type="Proteomes" id="UP000230069"/>
    </source>
</evidence>
<dbReference type="InterPro" id="IPR054502">
    <property type="entry name" value="bHLH-TF_ACT-like_plant"/>
</dbReference>
<comment type="subcellular location">
    <subcellularLocation>
        <location evidence="1">Nucleus</location>
    </subcellularLocation>
</comment>
<feature type="domain" description="BHLH" evidence="5">
    <location>
        <begin position="54"/>
        <end position="103"/>
    </location>
</feature>
<evidence type="ECO:0000256" key="1">
    <source>
        <dbReference type="ARBA" id="ARBA00004123"/>
    </source>
</evidence>
<dbReference type="InterPro" id="IPR052610">
    <property type="entry name" value="bHLH_transcription_regulator"/>
</dbReference>
<dbReference type="PANTHER" id="PTHR45959:SF2">
    <property type="entry name" value="BHLH TRANSCRIPTION FACTOR"/>
    <property type="match status" value="1"/>
</dbReference>
<evidence type="ECO:0000259" key="5">
    <source>
        <dbReference type="PROSITE" id="PS50888"/>
    </source>
</evidence>
<dbReference type="FunCoup" id="A0A2G5E4Z9">
    <property type="interactions" value="71"/>
</dbReference>
<evidence type="ECO:0000256" key="2">
    <source>
        <dbReference type="ARBA" id="ARBA00023015"/>
    </source>
</evidence>
<dbReference type="PANTHER" id="PTHR45959">
    <property type="entry name" value="BHLH TRANSCRIPTION FACTOR"/>
    <property type="match status" value="1"/>
</dbReference>
<keyword evidence="4" id="KW-0539">Nucleus</keyword>
<gene>
    <name evidence="6" type="ORF">AQUCO_01200203v1</name>
</gene>
<proteinExistence type="predicted"/>
<dbReference type="SMART" id="SM00353">
    <property type="entry name" value="HLH"/>
    <property type="match status" value="1"/>
</dbReference>
<dbReference type="Pfam" id="PF22754">
    <property type="entry name" value="bHLH-TF_ACT-like_plant"/>
    <property type="match status" value="1"/>
</dbReference>
<evidence type="ECO:0000256" key="3">
    <source>
        <dbReference type="ARBA" id="ARBA00023163"/>
    </source>
</evidence>
<dbReference type="STRING" id="218851.A0A2G5E4Z9"/>
<evidence type="ECO:0000256" key="4">
    <source>
        <dbReference type="ARBA" id="ARBA00023242"/>
    </source>
</evidence>
<protein>
    <recommendedName>
        <fullName evidence="5">BHLH domain-containing protein</fullName>
    </recommendedName>
</protein>
<dbReference type="InParanoid" id="A0A2G5E4Z9"/>
<dbReference type="GO" id="GO:0005634">
    <property type="term" value="C:nucleus"/>
    <property type="evidence" value="ECO:0007669"/>
    <property type="project" value="UniProtKB-SubCell"/>
</dbReference>
<evidence type="ECO:0000313" key="6">
    <source>
        <dbReference type="EMBL" id="PIA50791.1"/>
    </source>
</evidence>
<keyword evidence="2" id="KW-0805">Transcription regulation</keyword>
<sequence length="233" mass="26212">MLTPENSFSPNMVSFGSPNSPNYYQHFYGGAVDALKPCQVNKRSCRPHPKTPASSPQDHVIAERMRREKLSQRFIDLATIVPGLKKMDKSSVLGDCINYLIQLQKRVKTLEEQPSTKAFVKKFQIISAGSDDSSSMDTDNFINGGSEEPLLEIEARNSDRNVLIRIHCENRKGLLLKALMEIEKLNLSVVNLNSVPFGTSTLDITVKAEMDEEFSITMKDLIKCLQLAFLRFL</sequence>
<dbReference type="AlphaFoldDB" id="A0A2G5E4Z9"/>
<dbReference type="InterPro" id="IPR011598">
    <property type="entry name" value="bHLH_dom"/>
</dbReference>
<dbReference type="Gene3D" id="4.10.280.10">
    <property type="entry name" value="Helix-loop-helix DNA-binding domain"/>
    <property type="match status" value="1"/>
</dbReference>